<organism evidence="9 10">
    <name type="scientific">Sinocyclocheilus anshuiensis</name>
    <dbReference type="NCBI Taxonomy" id="1608454"/>
    <lineage>
        <taxon>Eukaryota</taxon>
        <taxon>Metazoa</taxon>
        <taxon>Chordata</taxon>
        <taxon>Craniata</taxon>
        <taxon>Vertebrata</taxon>
        <taxon>Euteleostomi</taxon>
        <taxon>Actinopterygii</taxon>
        <taxon>Neopterygii</taxon>
        <taxon>Teleostei</taxon>
        <taxon>Ostariophysi</taxon>
        <taxon>Cypriniformes</taxon>
        <taxon>Cyprinidae</taxon>
        <taxon>Cyprininae</taxon>
        <taxon>Sinocyclocheilus</taxon>
    </lineage>
</organism>
<dbReference type="GO" id="GO:0016020">
    <property type="term" value="C:membrane"/>
    <property type="evidence" value="ECO:0007669"/>
    <property type="project" value="UniProtKB-SubCell"/>
</dbReference>
<keyword evidence="6 7" id="KW-0472">Membrane</keyword>
<proteinExistence type="inferred from homology"/>
<dbReference type="Ensembl" id="ENSSANT00000111694.1">
    <property type="protein sequence ID" value="ENSSANP00000105255.1"/>
    <property type="gene ID" value="ENSSANG00000051506.1"/>
</dbReference>
<evidence type="ECO:0000256" key="5">
    <source>
        <dbReference type="ARBA" id="ARBA00022989"/>
    </source>
</evidence>
<evidence type="ECO:0000313" key="10">
    <source>
        <dbReference type="Proteomes" id="UP000472260"/>
    </source>
</evidence>
<keyword evidence="10" id="KW-1185">Reference proteome</keyword>
<dbReference type="PANTHER" id="PTHR46916">
    <property type="entry name" value="TRANSMEMBRANE PROTEIN 205"/>
    <property type="match status" value="1"/>
</dbReference>
<sequence length="109" mass="12420">MQVWVSFIAGFVLISQVSMHTFGLVQSKLFPFYFYCLLGADAVNLAIYAVYHPRELLDWHEGIQTLALKNTIWPSGVSDEVRCHRSLVYIARLRRTFKTTEGNIGHVGC</sequence>
<dbReference type="InterPro" id="IPR025423">
    <property type="entry name" value="TMEM205-like"/>
</dbReference>
<evidence type="ECO:0000256" key="4">
    <source>
        <dbReference type="ARBA" id="ARBA00022692"/>
    </source>
</evidence>
<feature type="transmembrane region" description="Helical" evidence="7">
    <location>
        <begin position="29"/>
        <end position="51"/>
    </location>
</feature>
<reference evidence="9" key="2">
    <citation type="submission" date="2025-09" db="UniProtKB">
        <authorList>
            <consortium name="Ensembl"/>
        </authorList>
    </citation>
    <scope>IDENTIFICATION</scope>
</reference>
<dbReference type="AlphaFoldDB" id="A0A671T6Q3"/>
<evidence type="ECO:0000259" key="8">
    <source>
        <dbReference type="Pfam" id="PF13664"/>
    </source>
</evidence>
<accession>A0A671T6Q3</accession>
<evidence type="ECO:0000256" key="7">
    <source>
        <dbReference type="SAM" id="Phobius"/>
    </source>
</evidence>
<keyword evidence="4 7" id="KW-0812">Transmembrane</keyword>
<name>A0A671T6Q3_9TELE</name>
<evidence type="ECO:0000256" key="3">
    <source>
        <dbReference type="ARBA" id="ARBA00015041"/>
    </source>
</evidence>
<evidence type="ECO:0000256" key="2">
    <source>
        <dbReference type="ARBA" id="ARBA00011001"/>
    </source>
</evidence>
<dbReference type="Proteomes" id="UP000472260">
    <property type="component" value="Unassembled WGS sequence"/>
</dbReference>
<protein>
    <recommendedName>
        <fullName evidence="3">Transmembrane protein 205</fullName>
    </recommendedName>
</protein>
<feature type="domain" description="TMEM205-like" evidence="8">
    <location>
        <begin position="1"/>
        <end position="68"/>
    </location>
</feature>
<dbReference type="Pfam" id="PF13664">
    <property type="entry name" value="DUF4149"/>
    <property type="match status" value="1"/>
</dbReference>
<evidence type="ECO:0000313" key="9">
    <source>
        <dbReference type="Ensembl" id="ENSSANP00000105255.1"/>
    </source>
</evidence>
<comment type="subcellular location">
    <subcellularLocation>
        <location evidence="1">Membrane</location>
        <topology evidence="1">Multi-pass membrane protein</topology>
    </subcellularLocation>
</comment>
<dbReference type="PANTHER" id="PTHR46916:SF2">
    <property type="entry name" value="TRANSMEMBRANE PROTEIN 205"/>
    <property type="match status" value="1"/>
</dbReference>
<dbReference type="InterPro" id="IPR042623">
    <property type="entry name" value="TMEM205"/>
</dbReference>
<evidence type="ECO:0000256" key="6">
    <source>
        <dbReference type="ARBA" id="ARBA00023136"/>
    </source>
</evidence>
<comment type="similarity">
    <text evidence="2">Belongs to the TMEM205 family.</text>
</comment>
<reference evidence="9" key="1">
    <citation type="submission" date="2025-08" db="UniProtKB">
        <authorList>
            <consortium name="Ensembl"/>
        </authorList>
    </citation>
    <scope>IDENTIFICATION</scope>
</reference>
<keyword evidence="5 7" id="KW-1133">Transmembrane helix</keyword>
<evidence type="ECO:0000256" key="1">
    <source>
        <dbReference type="ARBA" id="ARBA00004141"/>
    </source>
</evidence>